<sequence>MGDDPAMNVHFEVGHPAHVHLFKHAIGELADRGHETLVTAREKEVTTDLLDAYGIDYQVLSEQSDTTPGLLLEWAMRELKLIRAIRRFDSDVVVSHLSPVAAQAATLTGTPSVTFTDDEVATRSLSKLTIPFTSKVCTPACFEMEFGTKHRRYDGYHELAYLHPDRYAPDPARLRDHGVAVDEPYYVLRFVSWAAHHDVGESGISTEGKRELVEYLSQGGEVYITSESPLPPAFEAHRLPVPPELIHDLLFYADGYVGDSQTMAIEAGVLGTPAIRTNSFVGNSDLSTFRELESHGLVYNLNEERAAIEKMKEFVEDPETAAKWERRRSQLLAERQDVTDVVVEETLGAAG</sequence>
<dbReference type="PANTHER" id="PTHR39662:SF1">
    <property type="entry name" value="DUF354 DOMAIN-CONTAINING PROTEIN"/>
    <property type="match status" value="1"/>
</dbReference>
<proteinExistence type="predicted"/>
<gene>
    <name evidence="1" type="ORF">NDI56_03660</name>
</gene>
<dbReference type="PANTHER" id="PTHR39662">
    <property type="entry name" value="DUF354 DOMAIN-CONTAINING PROTEIN-RELATED"/>
    <property type="match status" value="1"/>
</dbReference>
<dbReference type="Pfam" id="PF04007">
    <property type="entry name" value="DUF354"/>
    <property type="match status" value="1"/>
</dbReference>
<dbReference type="EMBL" id="JAMQON010000001">
    <property type="protein sequence ID" value="MDS0258506.1"/>
    <property type="molecule type" value="Genomic_DNA"/>
</dbReference>
<dbReference type="InterPro" id="IPR007152">
    <property type="entry name" value="DUF354"/>
</dbReference>
<organism evidence="1 2">
    <name type="scientific">Haloarcula saliterrae</name>
    <dbReference type="NCBI Taxonomy" id="2950534"/>
    <lineage>
        <taxon>Archaea</taxon>
        <taxon>Methanobacteriati</taxon>
        <taxon>Methanobacteriota</taxon>
        <taxon>Stenosarchaea group</taxon>
        <taxon>Halobacteria</taxon>
        <taxon>Halobacteriales</taxon>
        <taxon>Haloarculaceae</taxon>
        <taxon>Haloarcula</taxon>
    </lineage>
</organism>
<protein>
    <submittedName>
        <fullName evidence="1">DUF354 domain-containing protein</fullName>
    </submittedName>
</protein>
<dbReference type="RefSeq" id="WP_310918071.1">
    <property type="nucleotide sequence ID" value="NZ_JAMQON010000001.1"/>
</dbReference>
<accession>A0ABU2F8F8</accession>
<evidence type="ECO:0000313" key="2">
    <source>
        <dbReference type="Proteomes" id="UP001259659"/>
    </source>
</evidence>
<reference evidence="1 2" key="1">
    <citation type="submission" date="2022-06" db="EMBL/GenBank/DDBJ databases">
        <title>Haloarcula sp. a new haloarchaeum isolate from saline soil.</title>
        <authorList>
            <person name="Strakova D."/>
            <person name="Galisteo C."/>
            <person name="Sanchez-Porro C."/>
            <person name="Ventosa A."/>
        </authorList>
    </citation>
    <scope>NUCLEOTIDE SEQUENCE [LARGE SCALE GENOMIC DNA]</scope>
    <source>
        <strain evidence="1 2">S1CR25-12</strain>
    </source>
</reference>
<dbReference type="Proteomes" id="UP001259659">
    <property type="component" value="Unassembled WGS sequence"/>
</dbReference>
<dbReference type="PIRSF" id="PIRSF005357">
    <property type="entry name" value="UCP005357"/>
    <property type="match status" value="1"/>
</dbReference>
<dbReference type="SUPFAM" id="SSF53756">
    <property type="entry name" value="UDP-Glycosyltransferase/glycogen phosphorylase"/>
    <property type="match status" value="1"/>
</dbReference>
<name>A0ABU2F8F8_9EURY</name>
<keyword evidence="2" id="KW-1185">Reference proteome</keyword>
<comment type="caution">
    <text evidence="1">The sequence shown here is derived from an EMBL/GenBank/DDBJ whole genome shotgun (WGS) entry which is preliminary data.</text>
</comment>
<evidence type="ECO:0000313" key="1">
    <source>
        <dbReference type="EMBL" id="MDS0258506.1"/>
    </source>
</evidence>